<accession>A0A9Q7EWS2</accession>
<evidence type="ECO:0000259" key="1">
    <source>
        <dbReference type="Pfam" id="PF07969"/>
    </source>
</evidence>
<dbReference type="CDD" id="cd01300">
    <property type="entry name" value="YtcJ_like"/>
    <property type="match status" value="1"/>
</dbReference>
<reference evidence="3" key="1">
    <citation type="submission" date="2021-04" db="EMBL/GenBank/DDBJ databases">
        <title>A novel Synergistetes isolate from a pyrite-forming mixed culture.</title>
        <authorList>
            <person name="Bunk B."/>
            <person name="Sproer C."/>
            <person name="Spring S."/>
            <person name="Pester M."/>
        </authorList>
    </citation>
    <scope>NUCLEOTIDE SEQUENCE [LARGE SCALE GENOMIC DNA]</scope>
    <source>
        <strain evidence="3">J.5.4.2-T.3.5.2</strain>
    </source>
</reference>
<evidence type="ECO:0000313" key="3">
    <source>
        <dbReference type="Proteomes" id="UP000671879"/>
    </source>
</evidence>
<dbReference type="Gene3D" id="3.10.310.70">
    <property type="match status" value="1"/>
</dbReference>
<dbReference type="PANTHER" id="PTHR22642">
    <property type="entry name" value="IMIDAZOLONEPROPIONASE"/>
    <property type="match status" value="1"/>
</dbReference>
<proteinExistence type="predicted"/>
<dbReference type="Gene3D" id="3.20.20.140">
    <property type="entry name" value="Metal-dependent hydrolases"/>
    <property type="match status" value="1"/>
</dbReference>
<dbReference type="InterPro" id="IPR013108">
    <property type="entry name" value="Amidohydro_3"/>
</dbReference>
<dbReference type="InterPro" id="IPR033932">
    <property type="entry name" value="YtcJ-like"/>
</dbReference>
<dbReference type="Proteomes" id="UP000671879">
    <property type="component" value="Chromosome"/>
</dbReference>
<dbReference type="InterPro" id="IPR011059">
    <property type="entry name" value="Metal-dep_hydrolase_composite"/>
</dbReference>
<dbReference type="SUPFAM" id="SSF51338">
    <property type="entry name" value="Composite domain of metallo-dependent hydrolases"/>
    <property type="match status" value="1"/>
</dbReference>
<dbReference type="RefSeq" id="WP_274373045.1">
    <property type="nucleotide sequence ID" value="NZ_CP072943.1"/>
</dbReference>
<protein>
    <submittedName>
        <fullName evidence="2">Amidohydrolase</fullName>
    </submittedName>
</protein>
<name>A0A9Q7EWS2_9BACT</name>
<organism evidence="2 3">
    <name type="scientific">Aminithiophilus ramosus</name>
    <dbReference type="NCBI Taxonomy" id="3029084"/>
    <lineage>
        <taxon>Bacteria</taxon>
        <taxon>Thermotogati</taxon>
        <taxon>Synergistota</taxon>
        <taxon>Synergistia</taxon>
        <taxon>Synergistales</taxon>
        <taxon>Aminithiophilaceae</taxon>
        <taxon>Aminithiophilus</taxon>
    </lineage>
</organism>
<dbReference type="KEGG" id="aram:KAR29_11020"/>
<gene>
    <name evidence="2" type="ORF">KAR29_11020</name>
</gene>
<dbReference type="GO" id="GO:0016810">
    <property type="term" value="F:hydrolase activity, acting on carbon-nitrogen (but not peptide) bonds"/>
    <property type="evidence" value="ECO:0007669"/>
    <property type="project" value="InterPro"/>
</dbReference>
<dbReference type="Pfam" id="PF07969">
    <property type="entry name" value="Amidohydro_3"/>
    <property type="match status" value="1"/>
</dbReference>
<sequence length="538" mass="59735">MRQAWINGKIYLERGSFCQALLVEDGVIVKTGSDEEIGALAGTSPVVDCRGKTLVPGLNDSHLHLSCFGASLMEVDLTRATSIDEIVSLCRDHMARHPERSREGMRSMGWNQDLFEKDRRLPDRDDLDRISTEIPIVLERVCGHICATNSKVLEILGIDEKTASPEGGTIERDRSGRPRGIFTENAVAWVEGTVPPLPMESRMELFEKAMDYAASCGLTSLQSNDVGAPNACGDFISIRRLYEEGRAKIRFRHQVTCQTAEEIERLVATERSLPAYGGDMLTFGPLKLFKDGSLGARTALMRQAYRDDPGNFGVEALSDSLQETLCRKAAQCGLQVITHVIGDRAIEKTLDIYEKIMQEGRKDLRHGLVHCQITDWALLERIARLGVVVFFQPIFLDYDMHIVEDRCGGELARTSYAFASLDALGAPIGYGTDAPVEDLNPFPNICEAVTRQDRSGHPQGGFHPQERVDVCTALDAYTAGSAYCEFMEHRKGRIREGYLADFTLLSEDIFSIAPERIRDIKALMTVVGGRTVHRDASF</sequence>
<evidence type="ECO:0000313" key="2">
    <source>
        <dbReference type="EMBL" id="QTX31855.1"/>
    </source>
</evidence>
<dbReference type="InterPro" id="IPR032466">
    <property type="entry name" value="Metal_Hydrolase"/>
</dbReference>
<dbReference type="EMBL" id="CP072943">
    <property type="protein sequence ID" value="QTX31855.1"/>
    <property type="molecule type" value="Genomic_DNA"/>
</dbReference>
<dbReference type="Gene3D" id="2.30.40.10">
    <property type="entry name" value="Urease, subunit C, domain 1"/>
    <property type="match status" value="1"/>
</dbReference>
<dbReference type="SUPFAM" id="SSF51556">
    <property type="entry name" value="Metallo-dependent hydrolases"/>
    <property type="match status" value="1"/>
</dbReference>
<dbReference type="AlphaFoldDB" id="A0A9Q7EWS2"/>
<dbReference type="PANTHER" id="PTHR22642:SF2">
    <property type="entry name" value="PROTEIN LONG AFTER FAR-RED 3"/>
    <property type="match status" value="1"/>
</dbReference>
<feature type="domain" description="Amidohydrolase 3" evidence="1">
    <location>
        <begin position="46"/>
        <end position="533"/>
    </location>
</feature>
<keyword evidence="3" id="KW-1185">Reference proteome</keyword>